<accession>A0AB34JLV4</accession>
<protein>
    <recommendedName>
        <fullName evidence="4">Methyltransferase FkbM domain-containing protein</fullName>
    </recommendedName>
</protein>
<feature type="signal peptide" evidence="1">
    <location>
        <begin position="1"/>
        <end position="18"/>
    </location>
</feature>
<keyword evidence="3" id="KW-1185">Reference proteome</keyword>
<reference evidence="2 3" key="1">
    <citation type="journal article" date="2024" name="Science">
        <title>Giant polyketide synthase enzymes in the biosynthesis of giant marine polyether toxins.</title>
        <authorList>
            <person name="Fallon T.R."/>
            <person name="Shende V.V."/>
            <person name="Wierzbicki I.H."/>
            <person name="Pendleton A.L."/>
            <person name="Watervoot N.F."/>
            <person name="Auber R.P."/>
            <person name="Gonzalez D.J."/>
            <person name="Wisecaver J.H."/>
            <person name="Moore B.S."/>
        </authorList>
    </citation>
    <scope>NUCLEOTIDE SEQUENCE [LARGE SCALE GENOMIC DNA]</scope>
    <source>
        <strain evidence="2 3">12B1</strain>
    </source>
</reference>
<dbReference type="Proteomes" id="UP001515480">
    <property type="component" value="Unassembled WGS sequence"/>
</dbReference>
<organism evidence="2 3">
    <name type="scientific">Prymnesium parvum</name>
    <name type="common">Toxic golden alga</name>
    <dbReference type="NCBI Taxonomy" id="97485"/>
    <lineage>
        <taxon>Eukaryota</taxon>
        <taxon>Haptista</taxon>
        <taxon>Haptophyta</taxon>
        <taxon>Prymnesiophyceae</taxon>
        <taxon>Prymnesiales</taxon>
        <taxon>Prymnesiaceae</taxon>
        <taxon>Prymnesium</taxon>
    </lineage>
</organism>
<proteinExistence type="predicted"/>
<evidence type="ECO:0000256" key="1">
    <source>
        <dbReference type="SAM" id="SignalP"/>
    </source>
</evidence>
<sequence length="300" mass="34213">MGSMKLLMVMISGIAVSAEEQDCSRLKEQPGWKRFSQGNQDGILQAIFSLIGETNRWAVEFGFDYQGGSGHRGEQLIMHNSGLNTRLLREHGWNVVFFDAIVNDTNVGIHKVILTEDNIVDSFHAALVPIEVDYVSIDVDSIDLWLLRALLKEYRPRVISVEYNRNFLSWMHITHIRDWHQWTRKSVYGASAGAMNHIAKINGYKVVNIMPSGMDMFFVRQDVLQAHCILHSIAQFDELAHMAGLGRRMHPTCDKQKDLPRLIDLDLELQGKHEQARLKALGEVTLLNHLNRSNPMCNNK</sequence>
<gene>
    <name evidence="2" type="ORF">AB1Y20_018010</name>
</gene>
<dbReference type="EMBL" id="JBGBPQ010000006">
    <property type="protein sequence ID" value="KAL1523050.1"/>
    <property type="molecule type" value="Genomic_DNA"/>
</dbReference>
<evidence type="ECO:0000313" key="2">
    <source>
        <dbReference type="EMBL" id="KAL1523050.1"/>
    </source>
</evidence>
<evidence type="ECO:0008006" key="4">
    <source>
        <dbReference type="Google" id="ProtNLM"/>
    </source>
</evidence>
<keyword evidence="1" id="KW-0732">Signal</keyword>
<feature type="chain" id="PRO_5044349090" description="Methyltransferase FkbM domain-containing protein" evidence="1">
    <location>
        <begin position="19"/>
        <end position="300"/>
    </location>
</feature>
<evidence type="ECO:0000313" key="3">
    <source>
        <dbReference type="Proteomes" id="UP001515480"/>
    </source>
</evidence>
<comment type="caution">
    <text evidence="2">The sequence shown here is derived from an EMBL/GenBank/DDBJ whole genome shotgun (WGS) entry which is preliminary data.</text>
</comment>
<dbReference type="AlphaFoldDB" id="A0AB34JLV4"/>
<name>A0AB34JLV4_PRYPA</name>